<evidence type="ECO:0000313" key="5">
    <source>
        <dbReference type="EMBL" id="MFB9465565.1"/>
    </source>
</evidence>
<dbReference type="PANTHER" id="PTHR33744">
    <property type="entry name" value="CARBOHYDRATE DIACID REGULATOR"/>
    <property type="match status" value="1"/>
</dbReference>
<organism evidence="5 6">
    <name type="scientific">Streptomyces cinereospinus</name>
    <dbReference type="NCBI Taxonomy" id="285561"/>
    <lineage>
        <taxon>Bacteria</taxon>
        <taxon>Bacillati</taxon>
        <taxon>Actinomycetota</taxon>
        <taxon>Actinomycetes</taxon>
        <taxon>Kitasatosporales</taxon>
        <taxon>Streptomycetaceae</taxon>
        <taxon>Streptomyces</taxon>
    </lineage>
</organism>
<dbReference type="Proteomes" id="UP001589709">
    <property type="component" value="Unassembled WGS sequence"/>
</dbReference>
<dbReference type="InterPro" id="IPR051448">
    <property type="entry name" value="CdaR-like_regulators"/>
</dbReference>
<dbReference type="InterPro" id="IPR025736">
    <property type="entry name" value="PucR_C-HTH_dom"/>
</dbReference>
<name>A0ABV5N5L5_9ACTN</name>
<protein>
    <submittedName>
        <fullName evidence="5">PucR family transcriptional regulator</fullName>
    </submittedName>
</protein>
<evidence type="ECO:0000313" key="6">
    <source>
        <dbReference type="Proteomes" id="UP001589709"/>
    </source>
</evidence>
<evidence type="ECO:0000259" key="2">
    <source>
        <dbReference type="Pfam" id="PF13556"/>
    </source>
</evidence>
<dbReference type="Pfam" id="PF17853">
    <property type="entry name" value="GGDEF_2"/>
    <property type="match status" value="1"/>
</dbReference>
<sequence length="391" mass="42351">MATTISHEIPEFGSGEGPFETLRMGTESAILRSLIMLVDPSVSAPITEEALQGDRDFVRRGVPLDKVMRGIHLGHAGMAHAFMAACETLVPAEQRPAQMRHLSSMLFRFINGFSSHMAEEYLAEHDRWVTSTAAAREATVRAILAGEAVDVEAAARMLDYPLAREHIALSAWFDRPTGTSSAELQRAAVGFLRGCQATATLVVPIGRTGLWAWGSRGAWLDDAVPPAGSLPVRDNIRLACGSVGTGVAGFRQTHEEALLAARLAQANPRPDTQVVRYEDIEVAALLSADLPRARRFLQRELGPLAARTEQAAELRETLRHYLASGRSLKAAAEQTHVARNTVAYRVKRAQQLLGHDIGARRFETETALHLVSVLGPAALTPAEAPESAPAW</sequence>
<dbReference type="Gene3D" id="1.10.10.2840">
    <property type="entry name" value="PucR C-terminal helix-turn-helix domain"/>
    <property type="match status" value="1"/>
</dbReference>
<evidence type="ECO:0000259" key="3">
    <source>
        <dbReference type="Pfam" id="PF14361"/>
    </source>
</evidence>
<dbReference type="PANTHER" id="PTHR33744:SF1">
    <property type="entry name" value="DNA-BINDING TRANSCRIPTIONAL ACTIVATOR ADER"/>
    <property type="match status" value="1"/>
</dbReference>
<feature type="domain" description="CdaR GGDEF-like" evidence="4">
    <location>
        <begin position="148"/>
        <end position="263"/>
    </location>
</feature>
<dbReference type="Pfam" id="PF13556">
    <property type="entry name" value="HTH_30"/>
    <property type="match status" value="1"/>
</dbReference>
<accession>A0ABV5N5L5</accession>
<feature type="domain" description="PucR C-terminal helix-turn-helix" evidence="2">
    <location>
        <begin position="314"/>
        <end position="369"/>
    </location>
</feature>
<proteinExistence type="inferred from homology"/>
<feature type="domain" description="RsbT co-antagonist protein RsbRD N-terminal" evidence="3">
    <location>
        <begin position="2"/>
        <end position="136"/>
    </location>
</feature>
<gene>
    <name evidence="5" type="ORF">ACFF45_23365</name>
</gene>
<dbReference type="RefSeq" id="WP_381348392.1">
    <property type="nucleotide sequence ID" value="NZ_JBHMCY010000048.1"/>
</dbReference>
<dbReference type="InterPro" id="IPR025751">
    <property type="entry name" value="RsbRD_N_dom"/>
</dbReference>
<dbReference type="EMBL" id="JBHMCY010000048">
    <property type="protein sequence ID" value="MFB9465565.1"/>
    <property type="molecule type" value="Genomic_DNA"/>
</dbReference>
<keyword evidence="6" id="KW-1185">Reference proteome</keyword>
<dbReference type="InterPro" id="IPR042070">
    <property type="entry name" value="PucR_C-HTH_sf"/>
</dbReference>
<comment type="similarity">
    <text evidence="1">Belongs to the CdaR family.</text>
</comment>
<evidence type="ECO:0000259" key="4">
    <source>
        <dbReference type="Pfam" id="PF17853"/>
    </source>
</evidence>
<evidence type="ECO:0000256" key="1">
    <source>
        <dbReference type="ARBA" id="ARBA00006754"/>
    </source>
</evidence>
<dbReference type="InterPro" id="IPR041522">
    <property type="entry name" value="CdaR_GGDEF"/>
</dbReference>
<dbReference type="Pfam" id="PF14361">
    <property type="entry name" value="RsbRD_N"/>
    <property type="match status" value="1"/>
</dbReference>
<comment type="caution">
    <text evidence="5">The sequence shown here is derived from an EMBL/GenBank/DDBJ whole genome shotgun (WGS) entry which is preliminary data.</text>
</comment>
<reference evidence="5 6" key="1">
    <citation type="submission" date="2024-09" db="EMBL/GenBank/DDBJ databases">
        <authorList>
            <person name="Sun Q."/>
            <person name="Mori K."/>
        </authorList>
    </citation>
    <scope>NUCLEOTIDE SEQUENCE [LARGE SCALE GENOMIC DNA]</scope>
    <source>
        <strain evidence="5 6">JCM 6917</strain>
    </source>
</reference>